<gene>
    <name evidence="6" type="primary">metAA_9</name>
    <name evidence="6" type="ORF">SDC9_66060</name>
</gene>
<dbReference type="InterPro" id="IPR033752">
    <property type="entry name" value="MetA_family"/>
</dbReference>
<evidence type="ECO:0000313" key="6">
    <source>
        <dbReference type="EMBL" id="MPM19634.1"/>
    </source>
</evidence>
<dbReference type="PANTHER" id="PTHR20919:SF0">
    <property type="entry name" value="HOMOSERINE O-SUCCINYLTRANSFERASE"/>
    <property type="match status" value="1"/>
</dbReference>
<protein>
    <submittedName>
        <fullName evidence="6">Homoserine O-acetyltransferase</fullName>
        <ecNumber evidence="6">2.3.1.31</ecNumber>
    </submittedName>
</protein>
<keyword evidence="5 6" id="KW-0012">Acyltransferase</keyword>
<dbReference type="PIRSF" id="PIRSF000450">
    <property type="entry name" value="H_ser_succinyltr"/>
    <property type="match status" value="1"/>
</dbReference>
<evidence type="ECO:0000256" key="2">
    <source>
        <dbReference type="ARBA" id="ARBA00022490"/>
    </source>
</evidence>
<organism evidence="6">
    <name type="scientific">bioreactor metagenome</name>
    <dbReference type="NCBI Taxonomy" id="1076179"/>
    <lineage>
        <taxon>unclassified sequences</taxon>
        <taxon>metagenomes</taxon>
        <taxon>ecological metagenomes</taxon>
    </lineage>
</organism>
<evidence type="ECO:0000256" key="4">
    <source>
        <dbReference type="ARBA" id="ARBA00022679"/>
    </source>
</evidence>
<dbReference type="Pfam" id="PF04204">
    <property type="entry name" value="HTS"/>
    <property type="match status" value="1"/>
</dbReference>
<comment type="subcellular location">
    <subcellularLocation>
        <location evidence="1">Cytoplasm</location>
    </subcellularLocation>
</comment>
<dbReference type="GO" id="GO:0008899">
    <property type="term" value="F:homoserine O-succinyltransferase activity"/>
    <property type="evidence" value="ECO:0007669"/>
    <property type="project" value="InterPro"/>
</dbReference>
<dbReference type="PANTHER" id="PTHR20919">
    <property type="entry name" value="HOMOSERINE O-SUCCINYLTRANSFERASE"/>
    <property type="match status" value="1"/>
</dbReference>
<dbReference type="SUPFAM" id="SSF52317">
    <property type="entry name" value="Class I glutamine amidotransferase-like"/>
    <property type="match status" value="1"/>
</dbReference>
<keyword evidence="2" id="KW-0963">Cytoplasm</keyword>
<sequence>MPIKIPDGLPAGEALAEENIFVMPQHRAATQDIRPLRIAIMNLMPTKQATEMQLLRMLANTPLQVEVTLLRTGTYQSQNTSQDYLDSFYRTFDEVSGERFDGLVITGAPVENYDFKDVQYWDELVRLMDWADSNVFSTLYICWAAQAGLYHFYNVEKYPLQKKLFGIFPHVLLNRSHKLVRGFDEQFMAPHSRHTTIYVSDAAKIRDLDIIATSQEAGLYLAASHDGRRVFVTGHSEYDAKTLELEYRRDLAAGKPIQIPKNYYPNDDDTLQPVITWRAHGALLFANWLNYFVYQETPYDVSAISGVRHEG</sequence>
<evidence type="ECO:0000256" key="1">
    <source>
        <dbReference type="ARBA" id="ARBA00004496"/>
    </source>
</evidence>
<dbReference type="GO" id="GO:0004414">
    <property type="term" value="F:homoserine O-acetyltransferase activity"/>
    <property type="evidence" value="ECO:0007669"/>
    <property type="project" value="UniProtKB-EC"/>
</dbReference>
<dbReference type="InterPro" id="IPR029062">
    <property type="entry name" value="Class_I_gatase-like"/>
</dbReference>
<dbReference type="AlphaFoldDB" id="A0A644Y072"/>
<dbReference type="InterPro" id="IPR005697">
    <property type="entry name" value="HST_MetA"/>
</dbReference>
<dbReference type="GO" id="GO:0005737">
    <property type="term" value="C:cytoplasm"/>
    <property type="evidence" value="ECO:0007669"/>
    <property type="project" value="UniProtKB-SubCell"/>
</dbReference>
<evidence type="ECO:0000256" key="5">
    <source>
        <dbReference type="ARBA" id="ARBA00023315"/>
    </source>
</evidence>
<accession>A0A644Y072</accession>
<dbReference type="CDD" id="cd03131">
    <property type="entry name" value="GATase1_HTS"/>
    <property type="match status" value="1"/>
</dbReference>
<keyword evidence="3" id="KW-0028">Amino-acid biosynthesis</keyword>
<comment type="caution">
    <text evidence="6">The sequence shown here is derived from an EMBL/GenBank/DDBJ whole genome shotgun (WGS) entry which is preliminary data.</text>
</comment>
<dbReference type="NCBIfam" id="TIGR01001">
    <property type="entry name" value="metA"/>
    <property type="match status" value="1"/>
</dbReference>
<dbReference type="EC" id="2.3.1.31" evidence="6"/>
<dbReference type="EMBL" id="VSSQ01003212">
    <property type="protein sequence ID" value="MPM19634.1"/>
    <property type="molecule type" value="Genomic_DNA"/>
</dbReference>
<dbReference type="FunFam" id="3.40.50.880:FF:000004">
    <property type="entry name" value="Homoserine O-succinyltransferase"/>
    <property type="match status" value="1"/>
</dbReference>
<dbReference type="GO" id="GO:0019281">
    <property type="term" value="P:L-methionine biosynthetic process from homoserine via O-succinyl-L-homoserine and cystathionine"/>
    <property type="evidence" value="ECO:0007669"/>
    <property type="project" value="InterPro"/>
</dbReference>
<proteinExistence type="inferred from homology"/>
<reference evidence="6" key="1">
    <citation type="submission" date="2019-08" db="EMBL/GenBank/DDBJ databases">
        <authorList>
            <person name="Kucharzyk K."/>
            <person name="Murdoch R.W."/>
            <person name="Higgins S."/>
            <person name="Loffler F."/>
        </authorList>
    </citation>
    <scope>NUCLEOTIDE SEQUENCE</scope>
</reference>
<dbReference type="Gene3D" id="3.40.50.880">
    <property type="match status" value="1"/>
</dbReference>
<evidence type="ECO:0000256" key="3">
    <source>
        <dbReference type="ARBA" id="ARBA00022605"/>
    </source>
</evidence>
<name>A0A644Y072_9ZZZZ</name>
<keyword evidence="4 6" id="KW-0808">Transferase</keyword>
<dbReference type="HAMAP" id="MF_00295">
    <property type="entry name" value="MetA_acyltransf"/>
    <property type="match status" value="1"/>
</dbReference>